<feature type="region of interest" description="Disordered" evidence="1">
    <location>
        <begin position="498"/>
        <end position="527"/>
    </location>
</feature>
<name>U1HYN9_ENDPU</name>
<dbReference type="GeneID" id="19243104"/>
<dbReference type="OrthoDB" id="5382699at2759"/>
<dbReference type="AlphaFoldDB" id="U1HYN9"/>
<organism evidence="4 5">
    <name type="scientific">Endocarpon pusillum (strain Z07020 / HMAS-L-300199)</name>
    <name type="common">Lichen-forming fungus</name>
    <dbReference type="NCBI Taxonomy" id="1263415"/>
    <lineage>
        <taxon>Eukaryota</taxon>
        <taxon>Fungi</taxon>
        <taxon>Dikarya</taxon>
        <taxon>Ascomycota</taxon>
        <taxon>Pezizomycotina</taxon>
        <taxon>Eurotiomycetes</taxon>
        <taxon>Chaetothyriomycetidae</taxon>
        <taxon>Verrucariales</taxon>
        <taxon>Verrucariaceae</taxon>
        <taxon>Endocarpon</taxon>
    </lineage>
</organism>
<evidence type="ECO:0000313" key="4">
    <source>
        <dbReference type="EMBL" id="ERF76000.1"/>
    </source>
</evidence>
<dbReference type="OMA" id="QIFINER"/>
<feature type="transmembrane region" description="Helical" evidence="2">
    <location>
        <begin position="331"/>
        <end position="350"/>
    </location>
</feature>
<feature type="transmembrane region" description="Helical" evidence="2">
    <location>
        <begin position="224"/>
        <end position="241"/>
    </location>
</feature>
<reference evidence="5" key="1">
    <citation type="journal article" date="2014" name="BMC Genomics">
        <title>Genome characteristics reveal the impact of lichenization on lichen-forming fungus Endocarpon pusillum Hedwig (Verrucariales, Ascomycota).</title>
        <authorList>
            <person name="Wang Y.-Y."/>
            <person name="Liu B."/>
            <person name="Zhang X.-Y."/>
            <person name="Zhou Q.-M."/>
            <person name="Zhang T."/>
            <person name="Li H."/>
            <person name="Yu Y.-F."/>
            <person name="Zhang X.-L."/>
            <person name="Hao X.-Y."/>
            <person name="Wang M."/>
            <person name="Wang L."/>
            <person name="Wei J.-C."/>
        </authorList>
    </citation>
    <scope>NUCLEOTIDE SEQUENCE [LARGE SCALE GENOMIC DNA]</scope>
    <source>
        <strain evidence="5">Z07020 / HMAS-L-300199</strain>
    </source>
</reference>
<sequence length="527" mass="57527">MLVALWLISSLPSVQAEHEHAPNKDCPLPSDTDREYRFDLPAWVTRGGCIRERGHRECSRILEAILDSLAKIREAEYASAASVLSLLPTIGALFGPPTSEIWRLKSIVPFGGALAMSLSFGGALMPVNVEDYENAVAKGNTAIGSIISLRRHPPGSQKDVPNIDERLQELSNKIRERIDRLESVRPPKKTLILGLVVMFILFSMAQAAMAVVEQGGVINFLCSARYWMHMWYFLVTLAAFAEDRAHRPFNKTYKLYLSSLSYDVEILGGQPISDYFSTSTATENALKQLKTLRPASMNFFGSSLQTPARNSVIVMVSIVGQQKWEQIGKRLSRVFSVAVFVMGTAVFASATLLSLIMAVVVLTLTLAAGIFGRAIASWIVSNVAGTEPMIHIISGTKEEAYQAIAEILSLKSNDGSPFQVEINGQIFINERRVASRSWLKVALFGVLAEPYDIAKPYQKTKMSSGAGMSLNPLSSGLTNTLRGGVSIPFLSSAADPSLPIHRTDNDAVKTVSQQSVPSIPPDNQPDN</sequence>
<keyword evidence="2" id="KW-1133">Transmembrane helix</keyword>
<evidence type="ECO:0000256" key="3">
    <source>
        <dbReference type="SAM" id="SignalP"/>
    </source>
</evidence>
<feature type="transmembrane region" description="Helical" evidence="2">
    <location>
        <begin position="356"/>
        <end position="380"/>
    </location>
</feature>
<dbReference type="HOGENOM" id="CLU_549822_0_0_1"/>
<keyword evidence="5" id="KW-1185">Reference proteome</keyword>
<gene>
    <name evidence="4" type="ORF">EPUS_08254</name>
</gene>
<feature type="compositionally biased region" description="Pro residues" evidence="1">
    <location>
        <begin position="518"/>
        <end position="527"/>
    </location>
</feature>
<dbReference type="eggNOG" id="ENOG502RQIH">
    <property type="taxonomic scope" value="Eukaryota"/>
</dbReference>
<proteinExistence type="predicted"/>
<evidence type="ECO:0000256" key="2">
    <source>
        <dbReference type="SAM" id="Phobius"/>
    </source>
</evidence>
<evidence type="ECO:0000256" key="1">
    <source>
        <dbReference type="SAM" id="MobiDB-lite"/>
    </source>
</evidence>
<keyword evidence="2" id="KW-0472">Membrane</keyword>
<dbReference type="EMBL" id="KE720794">
    <property type="protein sequence ID" value="ERF76000.1"/>
    <property type="molecule type" value="Genomic_DNA"/>
</dbReference>
<protein>
    <submittedName>
        <fullName evidence="4">Uncharacterized protein</fullName>
    </submittedName>
</protein>
<dbReference type="RefSeq" id="XP_007786656.1">
    <property type="nucleotide sequence ID" value="XM_007788466.1"/>
</dbReference>
<dbReference type="Proteomes" id="UP000019373">
    <property type="component" value="Unassembled WGS sequence"/>
</dbReference>
<feature type="signal peptide" evidence="3">
    <location>
        <begin position="1"/>
        <end position="16"/>
    </location>
</feature>
<feature type="transmembrane region" description="Helical" evidence="2">
    <location>
        <begin position="190"/>
        <end position="212"/>
    </location>
</feature>
<keyword evidence="3" id="KW-0732">Signal</keyword>
<evidence type="ECO:0000313" key="5">
    <source>
        <dbReference type="Proteomes" id="UP000019373"/>
    </source>
</evidence>
<keyword evidence="2" id="KW-0812">Transmembrane</keyword>
<accession>U1HYN9</accession>
<feature type="chain" id="PRO_5004613831" evidence="3">
    <location>
        <begin position="17"/>
        <end position="527"/>
    </location>
</feature>